<feature type="region of interest" description="Disordered" evidence="1">
    <location>
        <begin position="375"/>
        <end position="412"/>
    </location>
</feature>
<proteinExistence type="predicted"/>
<keyword evidence="2" id="KW-1133">Transmembrane helix</keyword>
<feature type="compositionally biased region" description="Polar residues" evidence="1">
    <location>
        <begin position="173"/>
        <end position="192"/>
    </location>
</feature>
<evidence type="ECO:0000259" key="4">
    <source>
        <dbReference type="Pfam" id="PF13373"/>
    </source>
</evidence>
<feature type="compositionally biased region" description="Low complexity" evidence="1">
    <location>
        <begin position="288"/>
        <end position="313"/>
    </location>
</feature>
<comment type="caution">
    <text evidence="5">The sequence shown here is derived from an EMBL/GenBank/DDBJ whole genome shotgun (WGS) entry which is preliminary data.</text>
</comment>
<dbReference type="PANTHER" id="PTHR28049:SF1">
    <property type="entry name" value="DSC E3 UBIQUITIN LIGASE COMPLEX SUBUNIT 3"/>
    <property type="match status" value="1"/>
</dbReference>
<dbReference type="Pfam" id="PF10302">
    <property type="entry name" value="Dsc3_N"/>
    <property type="match status" value="2"/>
</dbReference>
<keyword evidence="6" id="KW-1185">Reference proteome</keyword>
<accession>A0ABP0BIC5</accession>
<sequence length="474" mass="48460">MNGRDSDRASGRPGRSSPPTMTSALAALSSASPFLSAPSPHRSGALPLHLTARFLSLPDVQIDIPDPSCVTVVGLKTLIRQQLVRKAAQAAAEPPSPTSSSNPQPKEKEKERQRELPSSSPTLQDAHRRRLRIIYAGKILADDVILGSVLRPLPPPPRAGRSTSVSTSAASTPVGNQSTNSPSDAKSGTGTNTPLGGDAAFAGRVYVNCSIGDIMPASELSAEADAAAVAAVLHSRGSGAALATSASGTSTPGLAGGRSGVGGGPMRVDPFHRRGNSGGSGGGGSSSGGASSSFLSSQQHQQYQHQGGQSAAGVSSDTTTPTPRGFERLLQAGFTSAEVNQLRLQFNTIQSTRFTPDTMPSPDSLRTMEDNWLDNNQGGGPGGGGGGAAGFGGAGGAGGPAGDDGNPLPEDTGLPGMLDIMVRAMVIGFVFPLGSMSWLMREEGLWTPRWRMFVSMGVVVSLMIGSVKTLAGEW</sequence>
<feature type="compositionally biased region" description="Basic and acidic residues" evidence="1">
    <location>
        <begin position="1"/>
        <end position="10"/>
    </location>
</feature>
<dbReference type="Proteomes" id="UP001642405">
    <property type="component" value="Unassembled WGS sequence"/>
</dbReference>
<protein>
    <recommendedName>
        <fullName evidence="7">Ubiquitin-like domain-containing protein</fullName>
    </recommendedName>
</protein>
<evidence type="ECO:0000256" key="2">
    <source>
        <dbReference type="SAM" id="Phobius"/>
    </source>
</evidence>
<keyword evidence="2" id="KW-0472">Membrane</keyword>
<name>A0ABP0BIC5_9PEZI</name>
<evidence type="ECO:0000313" key="6">
    <source>
        <dbReference type="Proteomes" id="UP001642405"/>
    </source>
</evidence>
<feature type="region of interest" description="Disordered" evidence="1">
    <location>
        <begin position="242"/>
        <end position="325"/>
    </location>
</feature>
<dbReference type="InterPro" id="IPR025390">
    <property type="entry name" value="Dsc3_C"/>
</dbReference>
<feature type="domain" description="DSC E3 ubiquitin ligase complex subunit 3 C-terminal" evidence="4">
    <location>
        <begin position="324"/>
        <end position="468"/>
    </location>
</feature>
<feature type="region of interest" description="Disordered" evidence="1">
    <location>
        <begin position="1"/>
        <end position="25"/>
    </location>
</feature>
<feature type="domain" description="DSC E3 ubiquitin ligase complex subunit 3 ubiquitin-like" evidence="3">
    <location>
        <begin position="124"/>
        <end position="214"/>
    </location>
</feature>
<feature type="region of interest" description="Disordered" evidence="1">
    <location>
        <begin position="88"/>
        <end position="124"/>
    </location>
</feature>
<dbReference type="InterPro" id="IPR045226">
    <property type="entry name" value="Dsc3"/>
</dbReference>
<evidence type="ECO:0008006" key="7">
    <source>
        <dbReference type="Google" id="ProtNLM"/>
    </source>
</evidence>
<feature type="region of interest" description="Disordered" evidence="1">
    <location>
        <begin position="154"/>
        <end position="192"/>
    </location>
</feature>
<feature type="compositionally biased region" description="Gly residues" evidence="1">
    <location>
        <begin position="276"/>
        <end position="287"/>
    </location>
</feature>
<feature type="compositionally biased region" description="Basic and acidic residues" evidence="1">
    <location>
        <begin position="105"/>
        <end position="115"/>
    </location>
</feature>
<feature type="compositionally biased region" description="Gly residues" evidence="1">
    <location>
        <begin position="254"/>
        <end position="265"/>
    </location>
</feature>
<feature type="compositionally biased region" description="Low complexity" evidence="1">
    <location>
        <begin position="162"/>
        <end position="172"/>
    </location>
</feature>
<dbReference type="Pfam" id="PF13373">
    <property type="entry name" value="Dsc3_C"/>
    <property type="match status" value="1"/>
</dbReference>
<feature type="compositionally biased region" description="Low complexity" evidence="1">
    <location>
        <begin position="242"/>
        <end position="253"/>
    </location>
</feature>
<organism evidence="5 6">
    <name type="scientific">Sporothrix curviconia</name>
    <dbReference type="NCBI Taxonomy" id="1260050"/>
    <lineage>
        <taxon>Eukaryota</taxon>
        <taxon>Fungi</taxon>
        <taxon>Dikarya</taxon>
        <taxon>Ascomycota</taxon>
        <taxon>Pezizomycotina</taxon>
        <taxon>Sordariomycetes</taxon>
        <taxon>Sordariomycetidae</taxon>
        <taxon>Ophiostomatales</taxon>
        <taxon>Ophiostomataceae</taxon>
        <taxon>Sporothrix</taxon>
    </lineage>
</organism>
<feature type="transmembrane region" description="Helical" evidence="2">
    <location>
        <begin position="420"/>
        <end position="440"/>
    </location>
</feature>
<feature type="domain" description="DSC E3 ubiquitin ligase complex subunit 3 ubiquitin-like" evidence="3">
    <location>
        <begin position="49"/>
        <end position="88"/>
    </location>
</feature>
<gene>
    <name evidence="5" type="ORF">SCUCBS95973_003798</name>
</gene>
<evidence type="ECO:0000256" key="1">
    <source>
        <dbReference type="SAM" id="MobiDB-lite"/>
    </source>
</evidence>
<reference evidence="5 6" key="1">
    <citation type="submission" date="2024-01" db="EMBL/GenBank/DDBJ databases">
        <authorList>
            <person name="Allen C."/>
            <person name="Tagirdzhanova G."/>
        </authorList>
    </citation>
    <scope>NUCLEOTIDE SEQUENCE [LARGE SCALE GENOMIC DNA]</scope>
</reference>
<evidence type="ECO:0000259" key="3">
    <source>
        <dbReference type="Pfam" id="PF10302"/>
    </source>
</evidence>
<feature type="transmembrane region" description="Helical" evidence="2">
    <location>
        <begin position="452"/>
        <end position="471"/>
    </location>
</feature>
<dbReference type="InterPro" id="IPR019413">
    <property type="entry name" value="Dsc3_ub-like_dom"/>
</dbReference>
<feature type="compositionally biased region" description="Low complexity" evidence="1">
    <location>
        <begin position="88"/>
        <end position="104"/>
    </location>
</feature>
<dbReference type="EMBL" id="CAWUHB010000017">
    <property type="protein sequence ID" value="CAK7219367.1"/>
    <property type="molecule type" value="Genomic_DNA"/>
</dbReference>
<evidence type="ECO:0000313" key="5">
    <source>
        <dbReference type="EMBL" id="CAK7219367.1"/>
    </source>
</evidence>
<dbReference type="PANTHER" id="PTHR28049">
    <property type="entry name" value="TRANSMEMBRANE PROTEIN YOR223W"/>
    <property type="match status" value="1"/>
</dbReference>
<keyword evidence="2" id="KW-0812">Transmembrane</keyword>
<feature type="compositionally biased region" description="Gly residues" evidence="1">
    <location>
        <begin position="377"/>
        <end position="402"/>
    </location>
</feature>